<evidence type="ECO:0000313" key="1">
    <source>
        <dbReference type="EMBL" id="VVN20068.1"/>
    </source>
</evidence>
<dbReference type="EMBL" id="CABVGX010000042">
    <property type="protein sequence ID" value="VVN20068.1"/>
    <property type="molecule type" value="Genomic_DNA"/>
</dbReference>
<accession>A0A5E6VRG1</accession>
<dbReference type="SUPFAM" id="SSF140931">
    <property type="entry name" value="Fic-like"/>
    <property type="match status" value="1"/>
</dbReference>
<organism evidence="1 2">
    <name type="scientific">Pseudomonas fluorescens</name>
    <dbReference type="NCBI Taxonomy" id="294"/>
    <lineage>
        <taxon>Bacteria</taxon>
        <taxon>Pseudomonadati</taxon>
        <taxon>Pseudomonadota</taxon>
        <taxon>Gammaproteobacteria</taxon>
        <taxon>Pseudomonadales</taxon>
        <taxon>Pseudomonadaceae</taxon>
        <taxon>Pseudomonas</taxon>
    </lineage>
</organism>
<sequence length="296" mass="33217">MSIVPWLNPPLSDKPPSSMLVRADALVAKTAFLAGMLAPEATACLSRVLIGTSAYYSSQLEGHDSGPEDLEHLLVHENLQCTHDTVTELRRRIIAALTQHYRLLVIRPLIEGNVAPARMSIHLQLDQLGLRPHLWSLSRGLARRQDEYLASLAMTDRTRDSELDGSVRLSGKASFTFVEFMLDVCHEEVDYMTAALNRRKLRESVTHAFRTNSRLQEKGIRPETGSAFLALLIQGALARAEFETFTGLQRETASDQLSRLINLGLVVSSPSNFHMLEVDLPVWFAQEILPDLHKRW</sequence>
<dbReference type="OrthoDB" id="9807853at2"/>
<dbReference type="InterPro" id="IPR036597">
    <property type="entry name" value="Fido-like_dom_sf"/>
</dbReference>
<dbReference type="RefSeq" id="WP_150582197.1">
    <property type="nucleotide sequence ID" value="NZ_CABVGX010000042.1"/>
</dbReference>
<dbReference type="Gene3D" id="1.10.3290.10">
    <property type="entry name" value="Fido-like domain"/>
    <property type="match status" value="1"/>
</dbReference>
<dbReference type="AlphaFoldDB" id="A0A5E6VRG1"/>
<gene>
    <name evidence="1" type="ORF">PS645_04254</name>
</gene>
<proteinExistence type="predicted"/>
<reference evidence="1 2" key="1">
    <citation type="submission" date="2019-09" db="EMBL/GenBank/DDBJ databases">
        <authorList>
            <person name="Chandra G."/>
            <person name="Truman W A."/>
        </authorList>
    </citation>
    <scope>NUCLEOTIDE SEQUENCE [LARGE SCALE GENOMIC DNA]</scope>
    <source>
        <strain evidence="1">PS645</strain>
    </source>
</reference>
<name>A0A5E6VRG1_PSEFL</name>
<evidence type="ECO:0000313" key="2">
    <source>
        <dbReference type="Proteomes" id="UP000325607"/>
    </source>
</evidence>
<dbReference type="Proteomes" id="UP000325607">
    <property type="component" value="Unassembled WGS sequence"/>
</dbReference>
<protein>
    <submittedName>
        <fullName evidence="1">Uncharacterized protein</fullName>
    </submittedName>
</protein>